<dbReference type="RefSeq" id="WP_280053765.1">
    <property type="nucleotide sequence ID" value="NZ_JAOBYN010000007.1"/>
</dbReference>
<organism evidence="1 2">
    <name type="scientific">Aquipseudomonas alcaligenes</name>
    <name type="common">Pseudomonas alcaligenes</name>
    <dbReference type="NCBI Taxonomy" id="43263"/>
    <lineage>
        <taxon>Bacteria</taxon>
        <taxon>Pseudomonadati</taxon>
        <taxon>Pseudomonadota</taxon>
        <taxon>Gammaproteobacteria</taxon>
        <taxon>Pseudomonadales</taxon>
        <taxon>Pseudomonadaceae</taxon>
        <taxon>Aquipseudomonas</taxon>
    </lineage>
</organism>
<dbReference type="Proteomes" id="UP001158730">
    <property type="component" value="Unassembled WGS sequence"/>
</dbReference>
<evidence type="ECO:0000313" key="1">
    <source>
        <dbReference type="EMBL" id="MDH1055012.1"/>
    </source>
</evidence>
<gene>
    <name evidence="1" type="ORF">N5C05_09600</name>
</gene>
<dbReference type="Gene3D" id="3.40.50.300">
    <property type="entry name" value="P-loop containing nucleotide triphosphate hydrolases"/>
    <property type="match status" value="1"/>
</dbReference>
<dbReference type="PANTHER" id="PTHR32182:SF22">
    <property type="entry name" value="ATP-DEPENDENT ENDONUCLEASE, OLD FAMILY-RELATED"/>
    <property type="match status" value="1"/>
</dbReference>
<name>A0AA42N248_AQUAC</name>
<dbReference type="EMBL" id="JAOBYN010000007">
    <property type="protein sequence ID" value="MDH1055012.1"/>
    <property type="molecule type" value="Genomic_DNA"/>
</dbReference>
<dbReference type="PANTHER" id="PTHR32182">
    <property type="entry name" value="DNA REPLICATION AND REPAIR PROTEIN RECF"/>
    <property type="match status" value="1"/>
</dbReference>
<dbReference type="SUPFAM" id="SSF52540">
    <property type="entry name" value="P-loop containing nucleoside triphosphate hydrolases"/>
    <property type="match status" value="1"/>
</dbReference>
<evidence type="ECO:0008006" key="3">
    <source>
        <dbReference type="Google" id="ProtNLM"/>
    </source>
</evidence>
<sequence length="395" mass="44540">MLIKSLEYSEYNGDPRSWKVSGLEFGNINLVVGKNASGKSRVMRAIHGLGRIISGKIPPKFATGTWKVIFSRQKGKITEEQIYILELQNGTVQKEAFQIDGKLIMSRDETGNGFVIRKSNQERVRYKVPVDQLMTVVRRDEIQHPFFEHIHRWGSSACFYEFGSDFGKSNLTMPTPTTENATLNMSDLADNAANVFHATFERFGEQYKKILLSDLDELGYACDDVLTTPINVAGGIAGGLTPHALAIKETNLNVPTLQHEMSQGMYRALAILIQFNANILWTQSLMVGRQPNPGDSPMIIIDDIGEGLDYSRSKNLISVLVRKSEENHVQLILTSNDRFIMNDVPLPYWTVLHRTAGTIKAFNFENSKNAFEEFSFMGLSNFDFFSGQYFLPEEK</sequence>
<dbReference type="GO" id="GO:0006302">
    <property type="term" value="P:double-strand break repair"/>
    <property type="evidence" value="ECO:0007669"/>
    <property type="project" value="TreeGrafter"/>
</dbReference>
<comment type="caution">
    <text evidence="1">The sequence shown here is derived from an EMBL/GenBank/DDBJ whole genome shotgun (WGS) entry which is preliminary data.</text>
</comment>
<reference evidence="1" key="1">
    <citation type="submission" date="2022-09" db="EMBL/GenBank/DDBJ databases">
        <title>Intensive care unit water sources are persistently colonized with multi-drug resistant bacteria and are the site of extensive horizontal gene transfer of antibiotic resistance genes.</title>
        <authorList>
            <person name="Diorio-Toth L."/>
        </authorList>
    </citation>
    <scope>NUCLEOTIDE SEQUENCE</scope>
    <source>
        <strain evidence="1">GD03990</strain>
    </source>
</reference>
<dbReference type="GO" id="GO:0000731">
    <property type="term" value="P:DNA synthesis involved in DNA repair"/>
    <property type="evidence" value="ECO:0007669"/>
    <property type="project" value="TreeGrafter"/>
</dbReference>
<accession>A0AA42N248</accession>
<dbReference type="AlphaFoldDB" id="A0AA42N248"/>
<evidence type="ECO:0000313" key="2">
    <source>
        <dbReference type="Proteomes" id="UP001158730"/>
    </source>
</evidence>
<protein>
    <recommendedName>
        <fullName evidence="3">ATPase AAA-type core domain-containing protein</fullName>
    </recommendedName>
</protein>
<dbReference type="InterPro" id="IPR027417">
    <property type="entry name" value="P-loop_NTPase"/>
</dbReference>
<proteinExistence type="predicted"/>